<evidence type="ECO:0000256" key="5">
    <source>
        <dbReference type="ARBA" id="ARBA00022833"/>
    </source>
</evidence>
<accession>A0AAV9T923</accession>
<reference evidence="8 9" key="1">
    <citation type="submission" date="2023-04" db="EMBL/GenBank/DDBJ databases">
        <title>Colletotrichum tabacum stain YC1 causing leaf anthracnose on Nicotiana tabacum(L.) cv.</title>
        <authorList>
            <person name="Ji Z."/>
            <person name="Wang M."/>
            <person name="Zhang J."/>
            <person name="Wang N."/>
            <person name="Zhou Z."/>
        </authorList>
    </citation>
    <scope>NUCLEOTIDE SEQUENCE [LARGE SCALE GENOMIC DNA]</scope>
    <source>
        <strain evidence="8 9">YC1</strain>
    </source>
</reference>
<keyword evidence="4" id="KW-0863">Zinc-finger</keyword>
<evidence type="ECO:0000256" key="7">
    <source>
        <dbReference type="SAM" id="MobiDB-lite"/>
    </source>
</evidence>
<name>A0AAV9T923_9PEZI</name>
<organism evidence="8 9">
    <name type="scientific">Colletotrichum tabaci</name>
    <dbReference type="NCBI Taxonomy" id="1209068"/>
    <lineage>
        <taxon>Eukaryota</taxon>
        <taxon>Fungi</taxon>
        <taxon>Dikarya</taxon>
        <taxon>Ascomycota</taxon>
        <taxon>Pezizomycotina</taxon>
        <taxon>Sordariomycetes</taxon>
        <taxon>Hypocreomycetidae</taxon>
        <taxon>Glomerellales</taxon>
        <taxon>Glomerellaceae</taxon>
        <taxon>Colletotrichum</taxon>
        <taxon>Colletotrichum destructivum species complex</taxon>
    </lineage>
</organism>
<dbReference type="GO" id="GO:0008270">
    <property type="term" value="F:zinc ion binding"/>
    <property type="evidence" value="ECO:0007669"/>
    <property type="project" value="UniProtKB-KW"/>
</dbReference>
<keyword evidence="3" id="KW-0677">Repeat</keyword>
<evidence type="ECO:0000256" key="4">
    <source>
        <dbReference type="ARBA" id="ARBA00022771"/>
    </source>
</evidence>
<dbReference type="PANTHER" id="PTHR40626:SF11">
    <property type="entry name" value="ZINC FINGER PROTEIN YPR022C"/>
    <property type="match status" value="1"/>
</dbReference>
<keyword evidence="6" id="KW-0539">Nucleus</keyword>
<dbReference type="PANTHER" id="PTHR40626">
    <property type="entry name" value="MIP31509P"/>
    <property type="match status" value="1"/>
</dbReference>
<evidence type="ECO:0000256" key="6">
    <source>
        <dbReference type="ARBA" id="ARBA00023242"/>
    </source>
</evidence>
<dbReference type="GO" id="GO:0005634">
    <property type="term" value="C:nucleus"/>
    <property type="evidence" value="ECO:0007669"/>
    <property type="project" value="UniProtKB-SubCell"/>
</dbReference>
<dbReference type="InterPro" id="IPR051059">
    <property type="entry name" value="VerF-like"/>
</dbReference>
<protein>
    <recommendedName>
        <fullName evidence="10">Transcription factor domain-containing protein</fullName>
    </recommendedName>
</protein>
<evidence type="ECO:0000256" key="1">
    <source>
        <dbReference type="ARBA" id="ARBA00004123"/>
    </source>
</evidence>
<dbReference type="AlphaFoldDB" id="A0AAV9T923"/>
<comment type="caution">
    <text evidence="8">The sequence shown here is derived from an EMBL/GenBank/DDBJ whole genome shotgun (WGS) entry which is preliminary data.</text>
</comment>
<gene>
    <name evidence="8" type="ORF">QIS74_06647</name>
</gene>
<evidence type="ECO:0000313" key="8">
    <source>
        <dbReference type="EMBL" id="KAK6216533.1"/>
    </source>
</evidence>
<evidence type="ECO:0000256" key="3">
    <source>
        <dbReference type="ARBA" id="ARBA00022737"/>
    </source>
</evidence>
<dbReference type="EMBL" id="JASAOK010000039">
    <property type="protein sequence ID" value="KAK6216533.1"/>
    <property type="molecule type" value="Genomic_DNA"/>
</dbReference>
<keyword evidence="5" id="KW-0862">Zinc</keyword>
<sequence>MFQKKNTRSDEALFSSDEYQNCTSTLATLPTASVSTTPVSQGPRALAAPTTSDTSLSDETHRLGWPDHVASADSASAEEYDLFADFCLPDSVPTDEARFDPSLPSTWTIQDFERPTETLYPLLTSDRGGIAALETMERGIMNTFAADIQPTPDIAVPQSHNASGATLPPTLDDFLAFPALLYDDVQCASGEIFGHVSQISAKAYEALHAFYVAERGYDDLLFPDCQLLTAFVDLYFEHFDPHLPFLHQTKMESEDLSWVLLTAVAAIGGQYSEVKDASRITAVLRTLLQRATQSK</sequence>
<keyword evidence="2" id="KW-0479">Metal-binding</keyword>
<evidence type="ECO:0008006" key="10">
    <source>
        <dbReference type="Google" id="ProtNLM"/>
    </source>
</evidence>
<feature type="region of interest" description="Disordered" evidence="7">
    <location>
        <begin position="33"/>
        <end position="58"/>
    </location>
</feature>
<dbReference type="Proteomes" id="UP001327957">
    <property type="component" value="Unassembled WGS sequence"/>
</dbReference>
<comment type="subcellular location">
    <subcellularLocation>
        <location evidence="1">Nucleus</location>
    </subcellularLocation>
</comment>
<evidence type="ECO:0000313" key="9">
    <source>
        <dbReference type="Proteomes" id="UP001327957"/>
    </source>
</evidence>
<dbReference type="GO" id="GO:0000978">
    <property type="term" value="F:RNA polymerase II cis-regulatory region sequence-specific DNA binding"/>
    <property type="evidence" value="ECO:0007669"/>
    <property type="project" value="InterPro"/>
</dbReference>
<proteinExistence type="predicted"/>
<keyword evidence="9" id="KW-1185">Reference proteome</keyword>
<evidence type="ECO:0000256" key="2">
    <source>
        <dbReference type="ARBA" id="ARBA00022723"/>
    </source>
</evidence>
<dbReference type="GO" id="GO:0000785">
    <property type="term" value="C:chromatin"/>
    <property type="evidence" value="ECO:0007669"/>
    <property type="project" value="TreeGrafter"/>
</dbReference>
<dbReference type="GO" id="GO:0000981">
    <property type="term" value="F:DNA-binding transcription factor activity, RNA polymerase II-specific"/>
    <property type="evidence" value="ECO:0007669"/>
    <property type="project" value="InterPro"/>
</dbReference>